<organism evidence="2 3">
    <name type="scientific">Trichophyton interdigitale (strain MR816)</name>
    <dbReference type="NCBI Taxonomy" id="1215338"/>
    <lineage>
        <taxon>Eukaryota</taxon>
        <taxon>Fungi</taxon>
        <taxon>Dikarya</taxon>
        <taxon>Ascomycota</taxon>
        <taxon>Pezizomycotina</taxon>
        <taxon>Eurotiomycetes</taxon>
        <taxon>Eurotiomycetidae</taxon>
        <taxon>Onygenales</taxon>
        <taxon>Arthrodermataceae</taxon>
        <taxon>Trichophyton</taxon>
    </lineage>
</organism>
<comment type="caution">
    <text evidence="2">The sequence shown here is derived from an EMBL/GenBank/DDBJ whole genome shotgun (WGS) entry which is preliminary data.</text>
</comment>
<dbReference type="AlphaFoldDB" id="A0A059JDK8"/>
<name>A0A059JDK8_TRIIM</name>
<keyword evidence="3" id="KW-1185">Reference proteome</keyword>
<protein>
    <submittedName>
        <fullName evidence="2">Uncharacterized protein</fullName>
    </submittedName>
</protein>
<evidence type="ECO:0000256" key="1">
    <source>
        <dbReference type="SAM" id="MobiDB-lite"/>
    </source>
</evidence>
<accession>A0A059JDK8</accession>
<gene>
    <name evidence="2" type="ORF">H109_02619</name>
</gene>
<dbReference type="HOGENOM" id="CLU_095795_0_0_1"/>
<sequence length="254" mass="27550">MRDTKLQQPIFSVRGNEMPIIAQSEAAGSHLASLYIQGVTKKTSCSLSLFALQDLTASRPALTKAKGSYIVDNGETMREASEPNNREQQQSGQLGGQPATMNAGYGGRRGRREASPSEGSGRDGMQIDMQLGRMTSCWPSSASPCWLSFCAFLTWTGHASSRASQWRSGRLDLAGSGARGQDNQGGGHKDIIHLVPLPLQGNPSGRIFPRSVRLAAHPVPPRLSASQSLWTTSRGVRLSYELQIRRREVEVVNC</sequence>
<feature type="region of interest" description="Disordered" evidence="1">
    <location>
        <begin position="78"/>
        <end position="125"/>
    </location>
</feature>
<evidence type="ECO:0000313" key="2">
    <source>
        <dbReference type="EMBL" id="KDB25557.1"/>
    </source>
</evidence>
<evidence type="ECO:0000313" key="3">
    <source>
        <dbReference type="Proteomes" id="UP000024533"/>
    </source>
</evidence>
<dbReference type="Proteomes" id="UP000024533">
    <property type="component" value="Unassembled WGS sequence"/>
</dbReference>
<reference evidence="2 3" key="1">
    <citation type="submission" date="2014-02" db="EMBL/GenBank/DDBJ databases">
        <title>The Genome Sequence of Trichophyton interdigitale MR816.</title>
        <authorList>
            <consortium name="The Broad Institute Genomics Platform"/>
            <person name="Cuomo C.A."/>
            <person name="White T.C."/>
            <person name="Graser Y."/>
            <person name="Martinez-Rossi N."/>
            <person name="Heitman J."/>
            <person name="Young S.K."/>
            <person name="Zeng Q."/>
            <person name="Gargeya S."/>
            <person name="Abouelleil A."/>
            <person name="Alvarado L."/>
            <person name="Chapman S.B."/>
            <person name="Gainer-Dewar J."/>
            <person name="Goldberg J."/>
            <person name="Griggs A."/>
            <person name="Gujja S."/>
            <person name="Hansen M."/>
            <person name="Howarth C."/>
            <person name="Imamovic A."/>
            <person name="Larimer J."/>
            <person name="Martinez D."/>
            <person name="Murphy C."/>
            <person name="Pearson M.D."/>
            <person name="Persinoti G."/>
            <person name="Poon T."/>
            <person name="Priest M."/>
            <person name="Roberts A.D."/>
            <person name="Saif S."/>
            <person name="Shea T.D."/>
            <person name="Sykes S.N."/>
            <person name="Wortman J."/>
            <person name="Nusbaum C."/>
            <person name="Birren B."/>
        </authorList>
    </citation>
    <scope>NUCLEOTIDE SEQUENCE [LARGE SCALE GENOMIC DNA]</scope>
    <source>
        <strain evidence="2 3">MR816</strain>
    </source>
</reference>
<dbReference type="EMBL" id="AOKY01000198">
    <property type="protein sequence ID" value="KDB25557.1"/>
    <property type="molecule type" value="Genomic_DNA"/>
</dbReference>
<proteinExistence type="predicted"/>